<evidence type="ECO:0000256" key="1">
    <source>
        <dbReference type="SAM" id="MobiDB-lite"/>
    </source>
</evidence>
<accession>A0AAE0TM35</accession>
<dbReference type="EMBL" id="JAUTXT010000082">
    <property type="protein sequence ID" value="KAK3669478.1"/>
    <property type="molecule type" value="Genomic_DNA"/>
</dbReference>
<keyword evidence="3" id="KW-1185">Reference proteome</keyword>
<evidence type="ECO:0000313" key="2">
    <source>
        <dbReference type="EMBL" id="KAK3669478.1"/>
    </source>
</evidence>
<feature type="region of interest" description="Disordered" evidence="1">
    <location>
        <begin position="117"/>
        <end position="141"/>
    </location>
</feature>
<dbReference type="AlphaFoldDB" id="A0AAE0TM35"/>
<proteinExistence type="predicted"/>
<dbReference type="Proteomes" id="UP001274830">
    <property type="component" value="Unassembled WGS sequence"/>
</dbReference>
<gene>
    <name evidence="2" type="ORF">LTR78_010625</name>
</gene>
<sequence length="141" mass="15179">MAAFSSDFVGLPIIISDYDAIVAKSPTQSTFASSAATAGDSTDQSTSALPLTSSATNTNPSTTTSSSSSVSSITQMQNWTTGFADFADAVWNRMESGVRRRLREACVEVLRRTGDPGEEERVFGGFGEKEEEWDEDARFLD</sequence>
<feature type="region of interest" description="Disordered" evidence="1">
    <location>
        <begin position="29"/>
        <end position="72"/>
    </location>
</feature>
<reference evidence="2" key="1">
    <citation type="submission" date="2023-07" db="EMBL/GenBank/DDBJ databases">
        <title>Black Yeasts Isolated from many extreme environments.</title>
        <authorList>
            <person name="Coleine C."/>
            <person name="Stajich J.E."/>
            <person name="Selbmann L."/>
        </authorList>
    </citation>
    <scope>NUCLEOTIDE SEQUENCE</scope>
    <source>
        <strain evidence="2">CCFEE 5485</strain>
    </source>
</reference>
<organism evidence="2 3">
    <name type="scientific">Recurvomyces mirabilis</name>
    <dbReference type="NCBI Taxonomy" id="574656"/>
    <lineage>
        <taxon>Eukaryota</taxon>
        <taxon>Fungi</taxon>
        <taxon>Dikarya</taxon>
        <taxon>Ascomycota</taxon>
        <taxon>Pezizomycotina</taxon>
        <taxon>Dothideomycetes</taxon>
        <taxon>Dothideomycetidae</taxon>
        <taxon>Mycosphaerellales</taxon>
        <taxon>Teratosphaeriaceae</taxon>
        <taxon>Recurvomyces</taxon>
    </lineage>
</organism>
<name>A0AAE0TM35_9PEZI</name>
<comment type="caution">
    <text evidence="2">The sequence shown here is derived from an EMBL/GenBank/DDBJ whole genome shotgun (WGS) entry which is preliminary data.</text>
</comment>
<evidence type="ECO:0000313" key="3">
    <source>
        <dbReference type="Proteomes" id="UP001274830"/>
    </source>
</evidence>
<protein>
    <submittedName>
        <fullName evidence="2">Uncharacterized protein</fullName>
    </submittedName>
</protein>